<protein>
    <submittedName>
        <fullName evidence="1">Uncharacterized protein</fullName>
    </submittedName>
</protein>
<dbReference type="Proteomes" id="UP000487268">
    <property type="component" value="Unassembled WGS sequence"/>
</dbReference>
<evidence type="ECO:0000313" key="1">
    <source>
        <dbReference type="EMBL" id="MQY09891.1"/>
    </source>
</evidence>
<accession>A0A7K0C8T6</accession>
<evidence type="ECO:0000313" key="2">
    <source>
        <dbReference type="Proteomes" id="UP000487268"/>
    </source>
</evidence>
<reference evidence="1 2" key="1">
    <citation type="submission" date="2019-10" db="EMBL/GenBank/DDBJ databases">
        <title>Actinomadura rubteroloni sp. nov. and Actinomadura macrotermitis sp. nov., isolated from the gut of fungus growing-termite Macrotermes natalensis.</title>
        <authorList>
            <person name="Benndorf R."/>
            <person name="Martin K."/>
            <person name="Kuefner M."/>
            <person name="De Beer W."/>
            <person name="Kaster A.-K."/>
            <person name="Vollmers J."/>
            <person name="Poulsen M."/>
            <person name="Beemelmanns C."/>
        </authorList>
    </citation>
    <scope>NUCLEOTIDE SEQUENCE [LARGE SCALE GENOMIC DNA]</scope>
    <source>
        <strain evidence="1 2">RB68</strain>
    </source>
</reference>
<keyword evidence="2" id="KW-1185">Reference proteome</keyword>
<dbReference type="RefSeq" id="WP_153542292.1">
    <property type="nucleotide sequence ID" value="NZ_WEGH01000009.1"/>
</dbReference>
<organism evidence="1 2">
    <name type="scientific">Actinomadura macrotermitis</name>
    <dbReference type="NCBI Taxonomy" id="2585200"/>
    <lineage>
        <taxon>Bacteria</taxon>
        <taxon>Bacillati</taxon>
        <taxon>Actinomycetota</taxon>
        <taxon>Actinomycetes</taxon>
        <taxon>Streptosporangiales</taxon>
        <taxon>Thermomonosporaceae</taxon>
        <taxon>Actinomadura</taxon>
    </lineage>
</organism>
<name>A0A7K0C8T6_9ACTN</name>
<dbReference type="AlphaFoldDB" id="A0A7K0C8T6"/>
<gene>
    <name evidence="1" type="ORF">ACRB68_80210</name>
</gene>
<proteinExistence type="predicted"/>
<sequence length="45" mass="4764">MSDDCIHANKTPAYTVSGNGGTLVVETCDNCGEKVDSYLIPKSDD</sequence>
<comment type="caution">
    <text evidence="1">The sequence shown here is derived from an EMBL/GenBank/DDBJ whole genome shotgun (WGS) entry which is preliminary data.</text>
</comment>
<dbReference type="EMBL" id="WEGH01000009">
    <property type="protein sequence ID" value="MQY09891.1"/>
    <property type="molecule type" value="Genomic_DNA"/>
</dbReference>